<proteinExistence type="predicted"/>
<keyword evidence="2" id="KW-1185">Reference proteome</keyword>
<gene>
    <name evidence="1" type="ORF">GC106_1440</name>
</gene>
<sequence>MSGSDERTNFGRIPEVPGDSGLTASMAGYLSAMFIGTEERMLGPLVWVHLVMYRPVLLPDRAVDDVVRDVEELAGHMADLLAVDGPQAAASLEAANRVLDECCMFVERWTLGQQRPGTFRGDVLRLRMRLDTIAARLVPDTDLDVTRMAS</sequence>
<accession>A0ABX2EVG7</accession>
<reference evidence="1 2" key="1">
    <citation type="submission" date="2020-01" db="EMBL/GenBank/DDBJ databases">
        <title>Kibdelosporangium persica a novel Actinomycetes from a hot desert in Iran.</title>
        <authorList>
            <person name="Safaei N."/>
            <person name="Zaburannyi N."/>
            <person name="Mueller R."/>
            <person name="Wink J."/>
        </authorList>
    </citation>
    <scope>NUCLEOTIDE SEQUENCE [LARGE SCALE GENOMIC DNA]</scope>
    <source>
        <strain evidence="1 2">4NS15</strain>
    </source>
</reference>
<name>A0ABX2EVG7_9PSEU</name>
<evidence type="ECO:0000313" key="2">
    <source>
        <dbReference type="Proteomes" id="UP000763557"/>
    </source>
</evidence>
<organism evidence="1 2">
    <name type="scientific">Kibdelosporangium persicum</name>
    <dbReference type="NCBI Taxonomy" id="2698649"/>
    <lineage>
        <taxon>Bacteria</taxon>
        <taxon>Bacillati</taxon>
        <taxon>Actinomycetota</taxon>
        <taxon>Actinomycetes</taxon>
        <taxon>Pseudonocardiales</taxon>
        <taxon>Pseudonocardiaceae</taxon>
        <taxon>Kibdelosporangium</taxon>
    </lineage>
</organism>
<dbReference type="Proteomes" id="UP000763557">
    <property type="component" value="Unassembled WGS sequence"/>
</dbReference>
<comment type="caution">
    <text evidence="1">The sequence shown here is derived from an EMBL/GenBank/DDBJ whole genome shotgun (WGS) entry which is preliminary data.</text>
</comment>
<evidence type="ECO:0000313" key="1">
    <source>
        <dbReference type="EMBL" id="NRN62943.1"/>
    </source>
</evidence>
<protein>
    <submittedName>
        <fullName evidence="1">Uncharacterized protein</fullName>
    </submittedName>
</protein>
<dbReference type="EMBL" id="JAAATY010000001">
    <property type="protein sequence ID" value="NRN62943.1"/>
    <property type="molecule type" value="Genomic_DNA"/>
</dbReference>